<proteinExistence type="predicted"/>
<protein>
    <submittedName>
        <fullName evidence="2">Late embryogenesis abundant protein- group 6</fullName>
    </submittedName>
</protein>
<feature type="region of interest" description="Disordered" evidence="1">
    <location>
        <begin position="1"/>
        <end position="79"/>
    </location>
</feature>
<dbReference type="Proteomes" id="UP001153555">
    <property type="component" value="Unassembled WGS sequence"/>
</dbReference>
<name>A0A9N7RII7_STRHE</name>
<evidence type="ECO:0000313" key="3">
    <source>
        <dbReference type="Proteomes" id="UP001153555"/>
    </source>
</evidence>
<reference evidence="2" key="1">
    <citation type="submission" date="2019-12" db="EMBL/GenBank/DDBJ databases">
        <authorList>
            <person name="Scholes J."/>
        </authorList>
    </citation>
    <scope>NUCLEOTIDE SEQUENCE</scope>
</reference>
<evidence type="ECO:0000256" key="1">
    <source>
        <dbReference type="SAM" id="MobiDB-lite"/>
    </source>
</evidence>
<accession>A0A9N7RII7</accession>
<dbReference type="EMBL" id="CACSLK010027773">
    <property type="protein sequence ID" value="CAA0829287.1"/>
    <property type="molecule type" value="Genomic_DNA"/>
</dbReference>
<dbReference type="AlphaFoldDB" id="A0A9N7RII7"/>
<dbReference type="Pfam" id="PF10714">
    <property type="entry name" value="LEA_6"/>
    <property type="match status" value="1"/>
</dbReference>
<evidence type="ECO:0000313" key="2">
    <source>
        <dbReference type="EMBL" id="CAA0829287.1"/>
    </source>
</evidence>
<comment type="caution">
    <text evidence="2">The sequence shown here is derived from an EMBL/GenBank/DDBJ whole genome shotgun (WGS) entry which is preliminary data.</text>
</comment>
<gene>
    <name evidence="2" type="ORF">SHERM_24867</name>
</gene>
<dbReference type="InterPro" id="IPR018930">
    <property type="entry name" value="LEA-18"/>
</dbReference>
<organism evidence="2 3">
    <name type="scientific">Striga hermonthica</name>
    <name type="common">Purple witchweed</name>
    <name type="synonym">Buchnera hermonthica</name>
    <dbReference type="NCBI Taxonomy" id="68872"/>
    <lineage>
        <taxon>Eukaryota</taxon>
        <taxon>Viridiplantae</taxon>
        <taxon>Streptophyta</taxon>
        <taxon>Embryophyta</taxon>
        <taxon>Tracheophyta</taxon>
        <taxon>Spermatophyta</taxon>
        <taxon>Magnoliopsida</taxon>
        <taxon>eudicotyledons</taxon>
        <taxon>Gunneridae</taxon>
        <taxon>Pentapetalae</taxon>
        <taxon>asterids</taxon>
        <taxon>lamiids</taxon>
        <taxon>Lamiales</taxon>
        <taxon>Orobanchaceae</taxon>
        <taxon>Buchnereae</taxon>
        <taxon>Striga</taxon>
    </lineage>
</organism>
<feature type="compositionally biased region" description="Basic and acidic residues" evidence="1">
    <location>
        <begin position="1"/>
        <end position="13"/>
    </location>
</feature>
<feature type="region of interest" description="Disordered" evidence="1">
    <location>
        <begin position="93"/>
        <end position="115"/>
    </location>
</feature>
<keyword evidence="3" id="KW-1185">Reference proteome</keyword>
<sequence>MEKEKEKNKEKGEGINISEGLPTETSPYTQYKDLEDYKEQGYGTHGHLETKPGHGAAASTDAPTTAGADAINRKGMPALPYRPMSVSAVICKARRRRRPKSPAGHAVEIQSPEND</sequence>
<dbReference type="OrthoDB" id="1929004at2759"/>